<name>A0A090R4J1_9GAMM</name>
<protein>
    <submittedName>
        <fullName evidence="2">Na+/H+ antiporter</fullName>
    </submittedName>
</protein>
<feature type="transmembrane region" description="Helical" evidence="1">
    <location>
        <begin position="23"/>
        <end position="43"/>
    </location>
</feature>
<feature type="transmembrane region" description="Helical" evidence="1">
    <location>
        <begin position="63"/>
        <end position="79"/>
    </location>
</feature>
<keyword evidence="1" id="KW-0472">Membrane</keyword>
<dbReference type="eggNOG" id="COG1757">
    <property type="taxonomic scope" value="Bacteria"/>
</dbReference>
<dbReference type="STRING" id="754436.JCM19237_357"/>
<keyword evidence="1" id="KW-1133">Transmembrane helix</keyword>
<evidence type="ECO:0000313" key="3">
    <source>
        <dbReference type="Proteomes" id="UP000029227"/>
    </source>
</evidence>
<dbReference type="AlphaFoldDB" id="A0A090R4J1"/>
<dbReference type="PANTHER" id="PTHR43478">
    <property type="entry name" value="NA+/H+ ANTIPORTER-RELATED"/>
    <property type="match status" value="1"/>
</dbReference>
<accession>A0A090R4J1</accession>
<comment type="caution">
    <text evidence="2">The sequence shown here is derived from an EMBL/GenBank/DDBJ whole genome shotgun (WGS) entry which is preliminary data.</text>
</comment>
<sequence length="168" mass="17755">MSTYIPLFPPLLAIVLAISTRKAYVAIFSGIVVGAVILAPSLADAIQEACTTFMLTVASPGTVQSLIFILMIGAIIHLLQRSGAINRALYLLSVKRQFIKGRTQAQLLAFVAGLLMCLEGIGSMMVVGVVGAHCSSDTTYHRKSLPLSPIVPAHPLLGCCLSAVRACF</sequence>
<dbReference type="Proteomes" id="UP000029227">
    <property type="component" value="Unassembled WGS sequence"/>
</dbReference>
<feature type="transmembrane region" description="Helical" evidence="1">
    <location>
        <begin position="107"/>
        <end position="132"/>
    </location>
</feature>
<organism evidence="2 3">
    <name type="scientific">Photobacterium aphoticum</name>
    <dbReference type="NCBI Taxonomy" id="754436"/>
    <lineage>
        <taxon>Bacteria</taxon>
        <taxon>Pseudomonadati</taxon>
        <taxon>Pseudomonadota</taxon>
        <taxon>Gammaproteobacteria</taxon>
        <taxon>Vibrionales</taxon>
        <taxon>Vibrionaceae</taxon>
        <taxon>Photobacterium</taxon>
    </lineage>
</organism>
<proteinExistence type="predicted"/>
<reference evidence="2 3" key="1">
    <citation type="journal article" date="2014" name="Genome Announc.">
        <title>Draft Genome Sequences of Two Vibrionaceae Species, Vibrio ponticus C121 and Photobacterium aphoticum C119, Isolated as Coral Reef Microbiota.</title>
        <authorList>
            <person name="Al-saari N."/>
            <person name="Meirelles P.M."/>
            <person name="Mino S."/>
            <person name="Suda W."/>
            <person name="Oshima K."/>
            <person name="Hattori M."/>
            <person name="Ohkuma M."/>
            <person name="Thompson F.L."/>
            <person name="Gomez-Gil B."/>
            <person name="Sawabe T."/>
            <person name="Sawabe T."/>
        </authorList>
    </citation>
    <scope>NUCLEOTIDE SEQUENCE [LARGE SCALE GENOMIC DNA]</scope>
    <source>
        <strain evidence="2 3">JCM 19237</strain>
    </source>
</reference>
<gene>
    <name evidence="2" type="ORF">JCM19237_357</name>
</gene>
<evidence type="ECO:0000256" key="1">
    <source>
        <dbReference type="SAM" id="Phobius"/>
    </source>
</evidence>
<dbReference type="EMBL" id="BBMN01000045">
    <property type="protein sequence ID" value="GAL09024.1"/>
    <property type="molecule type" value="Genomic_DNA"/>
</dbReference>
<keyword evidence="1" id="KW-0812">Transmembrane</keyword>
<dbReference type="PANTHER" id="PTHR43478:SF1">
    <property type="entry name" value="NA+_H+ ANTIPORTER NHAC-LIKE C-TERMINAL DOMAIN-CONTAINING PROTEIN"/>
    <property type="match status" value="1"/>
</dbReference>
<evidence type="ECO:0000313" key="2">
    <source>
        <dbReference type="EMBL" id="GAL09024.1"/>
    </source>
</evidence>